<name>A0A8B8GGG8_9HEMI</name>
<dbReference type="RefSeq" id="XP_025421676.1">
    <property type="nucleotide sequence ID" value="XM_025565891.1"/>
</dbReference>
<dbReference type="GeneID" id="112691591"/>
<dbReference type="AlphaFoldDB" id="A0A8B8GGG8"/>
<reference evidence="3" key="1">
    <citation type="submission" date="2025-08" db="UniProtKB">
        <authorList>
            <consortium name="RefSeq"/>
        </authorList>
    </citation>
    <scope>IDENTIFICATION</scope>
    <source>
        <tissue evidence="3">Whole body</tissue>
    </source>
</reference>
<accession>A0A8B8GGG8</accession>
<organism evidence="2 3">
    <name type="scientific">Sipha flava</name>
    <name type="common">yellow sugarcane aphid</name>
    <dbReference type="NCBI Taxonomy" id="143950"/>
    <lineage>
        <taxon>Eukaryota</taxon>
        <taxon>Metazoa</taxon>
        <taxon>Ecdysozoa</taxon>
        <taxon>Arthropoda</taxon>
        <taxon>Hexapoda</taxon>
        <taxon>Insecta</taxon>
        <taxon>Pterygota</taxon>
        <taxon>Neoptera</taxon>
        <taxon>Paraneoptera</taxon>
        <taxon>Hemiptera</taxon>
        <taxon>Sternorrhyncha</taxon>
        <taxon>Aphidomorpha</taxon>
        <taxon>Aphidoidea</taxon>
        <taxon>Aphididae</taxon>
        <taxon>Sipha</taxon>
    </lineage>
</organism>
<keyword evidence="2" id="KW-1185">Reference proteome</keyword>
<evidence type="ECO:0000313" key="3">
    <source>
        <dbReference type="RefSeq" id="XP_025421676.1"/>
    </source>
</evidence>
<sequence length="256" mass="28256">MIGTVLINFFLLGLSSSALADLSCVPESSTLNTKEPSTNKSHFYDPFTTQSNHEREKTPYNIRNLNDAVFSNPLGTKQCKVSGVLYNHSQKILFTDHCKACICIDGQIFCYWQCEETAHYSTGEEIEDYTPSTSTANVISTTFETEESSKVTNSIPHSSPLDILQSTTISPNETTEPFCLVMGVRYQPGSVLPRDTGSCLECQCGRNSQITCSPKDCITLNSLSDEDTSEPEFYGNNNGEQNNGNFNLDMFAVNVV</sequence>
<keyword evidence="1" id="KW-0732">Signal</keyword>
<evidence type="ECO:0000256" key="1">
    <source>
        <dbReference type="SAM" id="SignalP"/>
    </source>
</evidence>
<feature type="signal peptide" evidence="1">
    <location>
        <begin position="1"/>
        <end position="20"/>
    </location>
</feature>
<evidence type="ECO:0000313" key="2">
    <source>
        <dbReference type="Proteomes" id="UP000694846"/>
    </source>
</evidence>
<dbReference type="SUPFAM" id="SSF57603">
    <property type="entry name" value="FnI-like domain"/>
    <property type="match status" value="2"/>
</dbReference>
<proteinExistence type="predicted"/>
<dbReference type="OrthoDB" id="8045763at2759"/>
<gene>
    <name evidence="3" type="primary">LOC112691591</name>
</gene>
<feature type="chain" id="PRO_5034158698" evidence="1">
    <location>
        <begin position="21"/>
        <end position="256"/>
    </location>
</feature>
<dbReference type="Proteomes" id="UP000694846">
    <property type="component" value="Unplaced"/>
</dbReference>
<protein>
    <submittedName>
        <fullName evidence="3">Uncharacterized protein LOC112691591 isoform X1</fullName>
    </submittedName>
</protein>